<dbReference type="InterPro" id="IPR036412">
    <property type="entry name" value="HAD-like_sf"/>
</dbReference>
<dbReference type="InterPro" id="IPR006379">
    <property type="entry name" value="HAD-SF_hydro_IIB"/>
</dbReference>
<name>A0A7Y0EZ18_9BIFI</name>
<dbReference type="NCBIfam" id="TIGR01484">
    <property type="entry name" value="HAD-SF-IIB"/>
    <property type="match status" value="1"/>
</dbReference>
<dbReference type="Pfam" id="PF08282">
    <property type="entry name" value="Hydrolase_3"/>
    <property type="match status" value="1"/>
</dbReference>
<gene>
    <name evidence="1" type="ORF">G1C97_0940</name>
</gene>
<evidence type="ECO:0000313" key="2">
    <source>
        <dbReference type="Proteomes" id="UP000543419"/>
    </source>
</evidence>
<dbReference type="PANTHER" id="PTHR10000:SF8">
    <property type="entry name" value="HAD SUPERFAMILY HYDROLASE-LIKE, TYPE 3"/>
    <property type="match status" value="1"/>
</dbReference>
<evidence type="ECO:0000313" key="1">
    <source>
        <dbReference type="EMBL" id="NMM97991.1"/>
    </source>
</evidence>
<dbReference type="EMBL" id="JAAIIG010000003">
    <property type="protein sequence ID" value="NMM97991.1"/>
    <property type="molecule type" value="Genomic_DNA"/>
</dbReference>
<keyword evidence="1" id="KW-0378">Hydrolase</keyword>
<comment type="caution">
    <text evidence="1">The sequence shown here is derived from an EMBL/GenBank/DDBJ whole genome shotgun (WGS) entry which is preliminary data.</text>
</comment>
<protein>
    <submittedName>
        <fullName evidence="1">HAD family hydrolase</fullName>
    </submittedName>
</protein>
<dbReference type="GO" id="GO:0000287">
    <property type="term" value="F:magnesium ion binding"/>
    <property type="evidence" value="ECO:0007669"/>
    <property type="project" value="TreeGrafter"/>
</dbReference>
<dbReference type="Proteomes" id="UP000543419">
    <property type="component" value="Unassembled WGS sequence"/>
</dbReference>
<reference evidence="1 2" key="1">
    <citation type="submission" date="2020-02" db="EMBL/GenBank/DDBJ databases">
        <title>Characterization of phylogenetic diversity of novel bifidobacterial species isolated in Czech ZOOs.</title>
        <authorList>
            <person name="Lugli G.A."/>
            <person name="Vera N.B."/>
            <person name="Ventura M."/>
        </authorList>
    </citation>
    <scope>NUCLEOTIDE SEQUENCE [LARGE SCALE GENOMIC DNA]</scope>
    <source>
        <strain evidence="1 2">DSM 109959</strain>
    </source>
</reference>
<dbReference type="InterPro" id="IPR023214">
    <property type="entry name" value="HAD_sf"/>
</dbReference>
<dbReference type="PANTHER" id="PTHR10000">
    <property type="entry name" value="PHOSPHOSERINE PHOSPHATASE"/>
    <property type="match status" value="1"/>
</dbReference>
<organism evidence="1 2">
    <name type="scientific">Bifidobacterium olomucense</name>
    <dbReference type="NCBI Taxonomy" id="2675324"/>
    <lineage>
        <taxon>Bacteria</taxon>
        <taxon>Bacillati</taxon>
        <taxon>Actinomycetota</taxon>
        <taxon>Actinomycetes</taxon>
        <taxon>Bifidobacteriales</taxon>
        <taxon>Bifidobacteriaceae</taxon>
        <taxon>Bifidobacterium</taxon>
    </lineage>
</organism>
<dbReference type="SUPFAM" id="SSF56784">
    <property type="entry name" value="HAD-like"/>
    <property type="match status" value="1"/>
</dbReference>
<keyword evidence="2" id="KW-1185">Reference proteome</keyword>
<dbReference type="GO" id="GO:0016791">
    <property type="term" value="F:phosphatase activity"/>
    <property type="evidence" value="ECO:0007669"/>
    <property type="project" value="TreeGrafter"/>
</dbReference>
<dbReference type="GO" id="GO:0005829">
    <property type="term" value="C:cytosol"/>
    <property type="evidence" value="ECO:0007669"/>
    <property type="project" value="TreeGrafter"/>
</dbReference>
<accession>A0A7Y0EZ18</accession>
<dbReference type="Gene3D" id="3.40.50.1000">
    <property type="entry name" value="HAD superfamily/HAD-like"/>
    <property type="match status" value="1"/>
</dbReference>
<dbReference type="Gene3D" id="3.30.1240.10">
    <property type="match status" value="1"/>
</dbReference>
<dbReference type="AlphaFoldDB" id="A0A7Y0EZ18"/>
<sequence length="302" mass="33456">MTIHDDVRTVTAHNPVRNTSCGPDPLANMLPSLIVADLDGTLLHDAEVFEDRDISERSIRAIERAHDAGSRFVIATARPVSTGLRFAEQLPVDAVIYLNGALIDFDPAHSNFDTLTSGAVPNDGSLIKIGFPSRRACEVCLDLLSAIPELRIGIVMDDVRYTNFDVSVYWKTQTFRYTDFHDVPDGVADKITIFPEPDQWDMLRPLIPDDFEISVSEGVMWMLMNPEANKQHAMRLVCDRFDIPVEQTVAFGDDLIDITMMQTAGRGIAVSNANPAVLAIADEICSPNNEDGVAQWIESRLQ</sequence>
<proteinExistence type="predicted"/>